<reference evidence="3 4" key="1">
    <citation type="submission" date="2011-08" db="EMBL/GenBank/DDBJ databases">
        <authorList>
            <person name="Weinstock G."/>
            <person name="Sodergren E."/>
            <person name="Clifton S."/>
            <person name="Fulton L."/>
            <person name="Fulton B."/>
            <person name="Courtney L."/>
            <person name="Fronick C."/>
            <person name="Harrison M."/>
            <person name="Strong C."/>
            <person name="Farmer C."/>
            <person name="Delahaunty K."/>
            <person name="Markovic C."/>
            <person name="Hall O."/>
            <person name="Minx P."/>
            <person name="Tomlinson C."/>
            <person name="Mitreva M."/>
            <person name="Hou S."/>
            <person name="Chen J."/>
            <person name="Wollam A."/>
            <person name="Pepin K.H."/>
            <person name="Johnson M."/>
            <person name="Bhonagiri V."/>
            <person name="Zhang X."/>
            <person name="Suruliraj S."/>
            <person name="Warren W."/>
            <person name="Chinwalla A."/>
            <person name="Mardis E.R."/>
            <person name="Wilson R.K."/>
        </authorList>
    </citation>
    <scope>NUCLEOTIDE SEQUENCE [LARGE SCALE GENOMIC DNA]</scope>
    <source>
        <strain evidence="3 4">ATCC 33091</strain>
    </source>
</reference>
<dbReference type="CDD" id="cd02440">
    <property type="entry name" value="AdoMet_MTases"/>
    <property type="match status" value="1"/>
</dbReference>
<comment type="caution">
    <text evidence="3">The sequence shown here is derived from an EMBL/GenBank/DDBJ whole genome shotgun (WGS) entry which is preliminary data.</text>
</comment>
<dbReference type="AlphaFoldDB" id="A0AB72Z9T5"/>
<dbReference type="GO" id="GO:0032259">
    <property type="term" value="P:methylation"/>
    <property type="evidence" value="ECO:0007669"/>
    <property type="project" value="UniProtKB-KW"/>
</dbReference>
<evidence type="ECO:0000256" key="1">
    <source>
        <dbReference type="ARBA" id="ARBA00022679"/>
    </source>
</evidence>
<dbReference type="PANTHER" id="PTHR43861">
    <property type="entry name" value="TRANS-ACONITATE 2-METHYLTRANSFERASE-RELATED"/>
    <property type="match status" value="1"/>
</dbReference>
<feature type="domain" description="Methyltransferase type 11" evidence="2">
    <location>
        <begin position="61"/>
        <end position="157"/>
    </location>
</feature>
<protein>
    <submittedName>
        <fullName evidence="3">Methyltransferase domain protein</fullName>
    </submittedName>
</protein>
<organism evidence="3 4">
    <name type="scientific">Listeria innocua ATCC 33091</name>
    <dbReference type="NCBI Taxonomy" id="1002366"/>
    <lineage>
        <taxon>Bacteria</taxon>
        <taxon>Bacillati</taxon>
        <taxon>Bacillota</taxon>
        <taxon>Bacilli</taxon>
        <taxon>Bacillales</taxon>
        <taxon>Listeriaceae</taxon>
        <taxon>Listeria</taxon>
    </lineage>
</organism>
<evidence type="ECO:0000313" key="3">
    <source>
        <dbReference type="EMBL" id="EHN61653.1"/>
    </source>
</evidence>
<sequence>MKNINIKGVLKMNHHHHHHNHHGEAGFKRKVDYLDRPERSEVLASEEFLQRIPMEKTASILDLGAGTGFLTIPAAKKVENTVFALDLDTKMLELIETKAKTAELANVKTLEASMDAIPLEASSVDVVLASLVLHEADSLADVLREVSRVVKTGGYFASLEFDTKGTDLKGPPMEIQISAEKLKEELAGFGFEVVQNWELDEGMYVSIAEKKE</sequence>
<dbReference type="Gene3D" id="3.40.50.150">
    <property type="entry name" value="Vaccinia Virus protein VP39"/>
    <property type="match status" value="1"/>
</dbReference>
<dbReference type="Pfam" id="PF08241">
    <property type="entry name" value="Methyltransf_11"/>
    <property type="match status" value="1"/>
</dbReference>
<dbReference type="InterPro" id="IPR029063">
    <property type="entry name" value="SAM-dependent_MTases_sf"/>
</dbReference>
<dbReference type="GO" id="GO:0008757">
    <property type="term" value="F:S-adenosylmethionine-dependent methyltransferase activity"/>
    <property type="evidence" value="ECO:0007669"/>
    <property type="project" value="InterPro"/>
</dbReference>
<dbReference type="EMBL" id="AGCN01000030">
    <property type="protein sequence ID" value="EHN61653.1"/>
    <property type="molecule type" value="Genomic_DNA"/>
</dbReference>
<dbReference type="SUPFAM" id="SSF53335">
    <property type="entry name" value="S-adenosyl-L-methionine-dependent methyltransferases"/>
    <property type="match status" value="1"/>
</dbReference>
<evidence type="ECO:0000259" key="2">
    <source>
        <dbReference type="Pfam" id="PF08241"/>
    </source>
</evidence>
<gene>
    <name evidence="3" type="ORF">HMPREF0557_01316</name>
</gene>
<proteinExistence type="predicted"/>
<name>A0AB72Z9T5_LISIO</name>
<keyword evidence="1" id="KW-0808">Transferase</keyword>
<keyword evidence="4" id="KW-1185">Reference proteome</keyword>
<dbReference type="PANTHER" id="PTHR43861:SF3">
    <property type="entry name" value="PUTATIVE (AFU_ORTHOLOGUE AFUA_2G14390)-RELATED"/>
    <property type="match status" value="1"/>
</dbReference>
<dbReference type="Proteomes" id="UP000003597">
    <property type="component" value="Unassembled WGS sequence"/>
</dbReference>
<keyword evidence="3" id="KW-0489">Methyltransferase</keyword>
<dbReference type="InterPro" id="IPR013216">
    <property type="entry name" value="Methyltransf_11"/>
</dbReference>
<accession>A0AB72Z9T5</accession>
<evidence type="ECO:0000313" key="4">
    <source>
        <dbReference type="Proteomes" id="UP000003597"/>
    </source>
</evidence>